<organism evidence="1 2">
    <name type="scientific">Helicobacter pylori GAM120Ai</name>
    <dbReference type="NCBI Taxonomy" id="1159029"/>
    <lineage>
        <taxon>Bacteria</taxon>
        <taxon>Pseudomonadati</taxon>
        <taxon>Campylobacterota</taxon>
        <taxon>Epsilonproteobacteria</taxon>
        <taxon>Campylobacterales</taxon>
        <taxon>Helicobacteraceae</taxon>
        <taxon>Helicobacter</taxon>
    </lineage>
</organism>
<accession>A0AAV3ID11</accession>
<comment type="caution">
    <text evidence="1">The sequence shown here is derived from an EMBL/GenBank/DDBJ whole genome shotgun (WGS) entry which is preliminary data.</text>
</comment>
<dbReference type="Proteomes" id="UP000012012">
    <property type="component" value="Unassembled WGS sequence"/>
</dbReference>
<protein>
    <submittedName>
        <fullName evidence="1">Uncharacterized protein</fullName>
    </submittedName>
</protein>
<reference evidence="1 2" key="1">
    <citation type="submission" date="2012-11" db="EMBL/GenBank/DDBJ databases">
        <authorList>
            <person name="Weinstock G."/>
            <person name="Sodergren E."/>
            <person name="Lobos E.A."/>
            <person name="Fulton L."/>
            <person name="Fulton R."/>
            <person name="Courtney L."/>
            <person name="Fronick C."/>
            <person name="O'Laughlin M."/>
            <person name="Godfrey J."/>
            <person name="Wilson R.M."/>
            <person name="Miner T."/>
            <person name="Farmer C."/>
            <person name="Delehaunty K."/>
            <person name="Cordes M."/>
            <person name="Minx P."/>
            <person name="Tomlinson C."/>
            <person name="Chen J."/>
            <person name="Wollam A."/>
            <person name="Pepin K.H."/>
            <person name="Bhonagiri V."/>
            <person name="Zhang X."/>
            <person name="Suruliraj S."/>
            <person name="Antonio M."/>
            <person name="Secka O."/>
            <person name="Thomas J."/>
            <person name="Warren W."/>
            <person name="Mitreva M."/>
            <person name="Mardis E.R."/>
            <person name="Wilson R.K."/>
        </authorList>
    </citation>
    <scope>NUCLEOTIDE SEQUENCE [LARGE SCALE GENOMIC DNA]</scope>
    <source>
        <strain evidence="1 2">GAM120Ai</strain>
    </source>
</reference>
<sequence>MLNKNNACIHMPIMQNNDNENHVKSADIIHSFIPPARTLKKLSQWSGLALKL</sequence>
<evidence type="ECO:0000313" key="1">
    <source>
        <dbReference type="EMBL" id="EMG93971.1"/>
    </source>
</evidence>
<proteinExistence type="predicted"/>
<evidence type="ECO:0000313" key="2">
    <source>
        <dbReference type="Proteomes" id="UP000012012"/>
    </source>
</evidence>
<dbReference type="EMBL" id="APDF01000069">
    <property type="protein sequence ID" value="EMG93971.1"/>
    <property type="molecule type" value="Genomic_DNA"/>
</dbReference>
<dbReference type="AlphaFoldDB" id="A0AAV3ID11"/>
<name>A0AAV3ID11_HELPX</name>
<gene>
    <name evidence="1" type="ORF">HMPREF1401_01539</name>
</gene>